<evidence type="ECO:0000256" key="1">
    <source>
        <dbReference type="SAM" id="Coils"/>
    </source>
</evidence>
<dbReference type="GeneID" id="24095936"/>
<dbReference type="AlphaFoldDB" id="J4GNA0"/>
<feature type="region of interest" description="Disordered" evidence="2">
    <location>
        <begin position="110"/>
        <end position="132"/>
    </location>
</feature>
<feature type="coiled-coil region" evidence="1">
    <location>
        <begin position="40"/>
        <end position="95"/>
    </location>
</feature>
<reference evidence="3 4" key="1">
    <citation type="journal article" date="2012" name="Appl. Environ. Microbiol.">
        <title>Short-read sequencing for genomic analysis of the brown rot fungus Fibroporia radiculosa.</title>
        <authorList>
            <person name="Tang J.D."/>
            <person name="Perkins A.D."/>
            <person name="Sonstegard T.S."/>
            <person name="Schroeder S.G."/>
            <person name="Burgess S.C."/>
            <person name="Diehl S.V."/>
        </authorList>
    </citation>
    <scope>NUCLEOTIDE SEQUENCE [LARGE SCALE GENOMIC DNA]</scope>
    <source>
        <strain evidence="3 4">TFFH 294</strain>
    </source>
</reference>
<keyword evidence="1" id="KW-0175">Coiled coil</keyword>
<feature type="compositionally biased region" description="Polar residues" evidence="2">
    <location>
        <begin position="110"/>
        <end position="120"/>
    </location>
</feature>
<accession>J4GNA0</accession>
<organism evidence="3 4">
    <name type="scientific">Fibroporia radiculosa</name>
    <dbReference type="NCBI Taxonomy" id="599839"/>
    <lineage>
        <taxon>Eukaryota</taxon>
        <taxon>Fungi</taxon>
        <taxon>Dikarya</taxon>
        <taxon>Basidiomycota</taxon>
        <taxon>Agaricomycotina</taxon>
        <taxon>Agaricomycetes</taxon>
        <taxon>Polyporales</taxon>
        <taxon>Fibroporiaceae</taxon>
        <taxon>Fibroporia</taxon>
    </lineage>
</organism>
<evidence type="ECO:0000256" key="2">
    <source>
        <dbReference type="SAM" id="MobiDB-lite"/>
    </source>
</evidence>
<gene>
    <name evidence="3" type="ORF">FIBRA_03073</name>
</gene>
<evidence type="ECO:0000313" key="4">
    <source>
        <dbReference type="Proteomes" id="UP000006352"/>
    </source>
</evidence>
<evidence type="ECO:0000313" key="3">
    <source>
        <dbReference type="EMBL" id="CCM01025.1"/>
    </source>
</evidence>
<dbReference type="RefSeq" id="XP_012180308.1">
    <property type="nucleotide sequence ID" value="XM_012324918.1"/>
</dbReference>
<dbReference type="EMBL" id="HE797013">
    <property type="protein sequence ID" value="CCM01025.1"/>
    <property type="molecule type" value="Genomic_DNA"/>
</dbReference>
<feature type="coiled-coil region" evidence="1">
    <location>
        <begin position="136"/>
        <end position="170"/>
    </location>
</feature>
<proteinExistence type="predicted"/>
<feature type="region of interest" description="Disordered" evidence="2">
    <location>
        <begin position="480"/>
        <end position="503"/>
    </location>
</feature>
<sequence>MDSITGWCTQLPSSLCRRLRWLFSLWTSTIWRDSGGQAEKERLQNELMFAKAEVNHYKDEIQKLQHELKFAKDQAVQYENEAQQKTQLLRLAEDDKKMLTSEVSQFSDRLRQSETASITNRQREGKVVKSQPSQIELRLAQENKQLKQQQSKQEQEMLKSKQELQAVEGQLVYARKREEALMKERDSMQALLDARRKELSDAQVYLTSVDSVSESDVAGMITKLNAEISQAVTWMVEALDTQPTEIPSDDTIQQLKMLLGDSFIRHLSTFYSRDGEDDTFLLEIVLQAAILFFVGTVISSWGLSGGQADPLLVAVYDRMRSTEDQRVVGRWRALTRKYVQPNGEHARMQLAHLPIILYNIFLVARRGGLSQEDLAQNLNDIVEATLELRRVIGEGIVGSDYSVVLGQPDQPFDPDKMIDAHNVKGQTPSNGRVLCIAELGLERMEGGVQGASTTQRNLLVKPKVVLDDVLHELGLDSYGDRDVLTSAGSTPPGQMNPPGRAYH</sequence>
<dbReference type="HOGENOM" id="CLU_031481_1_1_1"/>
<protein>
    <submittedName>
        <fullName evidence="3">Uncharacterized protein</fullName>
    </submittedName>
</protein>
<dbReference type="InParanoid" id="J4GNA0"/>
<dbReference type="OrthoDB" id="3222645at2759"/>
<name>J4GNA0_9APHY</name>
<dbReference type="Proteomes" id="UP000006352">
    <property type="component" value="Unassembled WGS sequence"/>
</dbReference>
<keyword evidence="4" id="KW-1185">Reference proteome</keyword>